<evidence type="ECO:0000313" key="1">
    <source>
        <dbReference type="EMBL" id="EDN92901.1"/>
    </source>
</evidence>
<dbReference type="EMBL" id="CH476632">
    <property type="protein sequence ID" value="EDN92901.1"/>
    <property type="molecule type" value="Genomic_DNA"/>
</dbReference>
<accession>A7ETV9</accession>
<dbReference type="KEGG" id="ssl:SS1G_08766"/>
<dbReference type="GeneID" id="5486441"/>
<dbReference type="RefSeq" id="XP_001590002.1">
    <property type="nucleotide sequence ID" value="XM_001589952.1"/>
</dbReference>
<protein>
    <submittedName>
        <fullName evidence="1">Uncharacterized protein</fullName>
    </submittedName>
</protein>
<reference evidence="2" key="1">
    <citation type="journal article" date="2011" name="PLoS Genet.">
        <title>Genomic analysis of the necrotrophic fungal pathogens Sclerotinia sclerotiorum and Botrytis cinerea.</title>
        <authorList>
            <person name="Amselem J."/>
            <person name="Cuomo C.A."/>
            <person name="van Kan J.A."/>
            <person name="Viaud M."/>
            <person name="Benito E.P."/>
            <person name="Couloux A."/>
            <person name="Coutinho P.M."/>
            <person name="de Vries R.P."/>
            <person name="Dyer P.S."/>
            <person name="Fillinger S."/>
            <person name="Fournier E."/>
            <person name="Gout L."/>
            <person name="Hahn M."/>
            <person name="Kohn L."/>
            <person name="Lapalu N."/>
            <person name="Plummer K.M."/>
            <person name="Pradier J.M."/>
            <person name="Quevillon E."/>
            <person name="Sharon A."/>
            <person name="Simon A."/>
            <person name="ten Have A."/>
            <person name="Tudzynski B."/>
            <person name="Tudzynski P."/>
            <person name="Wincker P."/>
            <person name="Andrew M."/>
            <person name="Anthouard V."/>
            <person name="Beever R.E."/>
            <person name="Beffa R."/>
            <person name="Benoit I."/>
            <person name="Bouzid O."/>
            <person name="Brault B."/>
            <person name="Chen Z."/>
            <person name="Choquer M."/>
            <person name="Collemare J."/>
            <person name="Cotton P."/>
            <person name="Danchin E.G."/>
            <person name="Da Silva C."/>
            <person name="Gautier A."/>
            <person name="Giraud C."/>
            <person name="Giraud T."/>
            <person name="Gonzalez C."/>
            <person name="Grossetete S."/>
            <person name="Guldener U."/>
            <person name="Henrissat B."/>
            <person name="Howlett B.J."/>
            <person name="Kodira C."/>
            <person name="Kretschmer M."/>
            <person name="Lappartient A."/>
            <person name="Leroch M."/>
            <person name="Levis C."/>
            <person name="Mauceli E."/>
            <person name="Neuveglise C."/>
            <person name="Oeser B."/>
            <person name="Pearson M."/>
            <person name="Poulain J."/>
            <person name="Poussereau N."/>
            <person name="Quesneville H."/>
            <person name="Rascle C."/>
            <person name="Schumacher J."/>
            <person name="Segurens B."/>
            <person name="Sexton A."/>
            <person name="Silva E."/>
            <person name="Sirven C."/>
            <person name="Soanes D.M."/>
            <person name="Talbot N.J."/>
            <person name="Templeton M."/>
            <person name="Yandava C."/>
            <person name="Yarden O."/>
            <person name="Zeng Q."/>
            <person name="Rollins J.A."/>
            <person name="Lebrun M.H."/>
            <person name="Dickman M."/>
        </authorList>
    </citation>
    <scope>NUCLEOTIDE SEQUENCE [LARGE SCALE GENOMIC DNA]</scope>
    <source>
        <strain evidence="2">ATCC 18683 / 1980 / Ss-1</strain>
    </source>
</reference>
<gene>
    <name evidence="1" type="ORF">SS1G_08766</name>
</gene>
<keyword evidence="2" id="KW-1185">Reference proteome</keyword>
<dbReference type="Proteomes" id="UP000001312">
    <property type="component" value="Unassembled WGS sequence"/>
</dbReference>
<evidence type="ECO:0000313" key="2">
    <source>
        <dbReference type="Proteomes" id="UP000001312"/>
    </source>
</evidence>
<dbReference type="AlphaFoldDB" id="A7ETV9"/>
<sequence>MVDGYYGLEHIWEEKWPGCMQEKLFVASYKVVRMFDLGRVGEGGGSMGKMGRIGKRDLMGLEMLEEMLLHYGLLVKSEVRARLGLPSP</sequence>
<organism evidence="1 2">
    <name type="scientific">Sclerotinia sclerotiorum (strain ATCC 18683 / 1980 / Ss-1)</name>
    <name type="common">White mold</name>
    <name type="synonym">Whetzelinia sclerotiorum</name>
    <dbReference type="NCBI Taxonomy" id="665079"/>
    <lineage>
        <taxon>Eukaryota</taxon>
        <taxon>Fungi</taxon>
        <taxon>Dikarya</taxon>
        <taxon>Ascomycota</taxon>
        <taxon>Pezizomycotina</taxon>
        <taxon>Leotiomycetes</taxon>
        <taxon>Helotiales</taxon>
        <taxon>Sclerotiniaceae</taxon>
        <taxon>Sclerotinia</taxon>
    </lineage>
</organism>
<proteinExistence type="predicted"/>
<name>A7ETV9_SCLS1</name>
<dbReference type="InParanoid" id="A7ETV9"/>